<feature type="region of interest" description="Disordered" evidence="1">
    <location>
        <begin position="1"/>
        <end position="22"/>
    </location>
</feature>
<dbReference type="Proteomes" id="UP000661894">
    <property type="component" value="Unassembled WGS sequence"/>
</dbReference>
<protein>
    <submittedName>
        <fullName evidence="2">Uncharacterized protein</fullName>
    </submittedName>
</protein>
<evidence type="ECO:0000313" key="2">
    <source>
        <dbReference type="EMBL" id="MBD8063614.1"/>
    </source>
</evidence>
<evidence type="ECO:0000256" key="1">
    <source>
        <dbReference type="SAM" id="MobiDB-lite"/>
    </source>
</evidence>
<keyword evidence="3" id="KW-1185">Reference proteome</keyword>
<name>A0ABR8Z757_9MICO</name>
<comment type="caution">
    <text evidence="2">The sequence shown here is derived from an EMBL/GenBank/DDBJ whole genome shotgun (WGS) entry which is preliminary data.</text>
</comment>
<dbReference type="EMBL" id="JACSPO010000013">
    <property type="protein sequence ID" value="MBD8063614.1"/>
    <property type="molecule type" value="Genomic_DNA"/>
</dbReference>
<proteinExistence type="predicted"/>
<gene>
    <name evidence="2" type="ORF">H9624_14930</name>
</gene>
<accession>A0ABR8Z757</accession>
<organism evidence="2 3">
    <name type="scientific">Oceanitalea stevensii</name>
    <dbReference type="NCBI Taxonomy" id="2763072"/>
    <lineage>
        <taxon>Bacteria</taxon>
        <taxon>Bacillati</taxon>
        <taxon>Actinomycetota</taxon>
        <taxon>Actinomycetes</taxon>
        <taxon>Micrococcales</taxon>
        <taxon>Bogoriellaceae</taxon>
        <taxon>Georgenia</taxon>
    </lineage>
</organism>
<reference evidence="2 3" key="1">
    <citation type="submission" date="2020-08" db="EMBL/GenBank/DDBJ databases">
        <title>A Genomic Blueprint of the Chicken Gut Microbiome.</title>
        <authorList>
            <person name="Gilroy R."/>
            <person name="Ravi A."/>
            <person name="Getino M."/>
            <person name="Pursley I."/>
            <person name="Horton D.L."/>
            <person name="Alikhan N.-F."/>
            <person name="Baker D."/>
            <person name="Gharbi K."/>
            <person name="Hall N."/>
            <person name="Watson M."/>
            <person name="Adriaenssens E.M."/>
            <person name="Foster-Nyarko E."/>
            <person name="Jarju S."/>
            <person name="Secka A."/>
            <person name="Antonio M."/>
            <person name="Oren A."/>
            <person name="Chaudhuri R."/>
            <person name="La Ragione R.M."/>
            <person name="Hildebrand F."/>
            <person name="Pallen M.J."/>
        </authorList>
    </citation>
    <scope>NUCLEOTIDE SEQUENCE [LARGE SCALE GENOMIC DNA]</scope>
    <source>
        <strain evidence="2 3">Sa1BUA1</strain>
    </source>
</reference>
<evidence type="ECO:0000313" key="3">
    <source>
        <dbReference type="Proteomes" id="UP000661894"/>
    </source>
</evidence>
<sequence length="59" mass="6094">MTPAPAPRPAPPRPGPTAPQPVPELAELETLAERPLGEHVTVLDAVHRALAAQLSAAES</sequence>